<keyword evidence="5" id="KW-1185">Reference proteome</keyword>
<dbReference type="CDD" id="cd01089">
    <property type="entry name" value="PA2G4-like"/>
    <property type="match status" value="1"/>
</dbReference>
<dbReference type="AlphaFoldDB" id="B9WK93"/>
<gene>
    <name evidence="3" type="ordered locus">Cd36_71920</name>
    <name evidence="4" type="ORF">CD36_71920</name>
</gene>
<dbReference type="Gene3D" id="1.10.10.10">
    <property type="entry name" value="Winged helix-like DNA-binding domain superfamily/Winged helix DNA-binding domain"/>
    <property type="match status" value="1"/>
</dbReference>
<dbReference type="KEGG" id="cdu:CD36_71920"/>
<dbReference type="InterPro" id="IPR047113">
    <property type="entry name" value="PA2G4/ARX1"/>
</dbReference>
<dbReference type="GO" id="GO:0004177">
    <property type="term" value="F:aminopeptidase activity"/>
    <property type="evidence" value="ECO:0007669"/>
    <property type="project" value="UniProtKB-KW"/>
</dbReference>
<organism evidence="4 5">
    <name type="scientific">Candida dubliniensis (strain CD36 / ATCC MYA-646 / CBS 7987 / NCPF 3949 / NRRL Y-17841)</name>
    <name type="common">Yeast</name>
    <dbReference type="NCBI Taxonomy" id="573826"/>
    <lineage>
        <taxon>Eukaryota</taxon>
        <taxon>Fungi</taxon>
        <taxon>Dikarya</taxon>
        <taxon>Ascomycota</taxon>
        <taxon>Saccharomycotina</taxon>
        <taxon>Pichiomycetes</taxon>
        <taxon>Debaryomycetaceae</taxon>
        <taxon>Candida/Lodderomyces clade</taxon>
        <taxon>Candida</taxon>
    </lineage>
</organism>
<accession>B9WK93</accession>
<keyword evidence="4" id="KW-0378">Hydrolase</keyword>
<dbReference type="HOGENOM" id="CLU_041451_2_1_1"/>
<dbReference type="OrthoDB" id="5876363at2759"/>
<dbReference type="SUPFAM" id="SSF55920">
    <property type="entry name" value="Creatinase/aminopeptidase"/>
    <property type="match status" value="1"/>
</dbReference>
<evidence type="ECO:0000256" key="1">
    <source>
        <dbReference type="ARBA" id="ARBA00007319"/>
    </source>
</evidence>
<reference evidence="4 5" key="1">
    <citation type="journal article" date="2009" name="Genome Res.">
        <title>Comparative genomics of the fungal pathogens Candida dubliniensis and Candida albicans.</title>
        <authorList>
            <person name="Jackson A.P."/>
            <person name="Gamble J.A."/>
            <person name="Yeomans T."/>
            <person name="Moran G.P."/>
            <person name="Saunders D."/>
            <person name="Harris D."/>
            <person name="Aslett M."/>
            <person name="Barrell J.F."/>
            <person name="Butler G."/>
            <person name="Citiulo F."/>
            <person name="Coleman D.C."/>
            <person name="de Groot P.W.J."/>
            <person name="Goodwin T.J."/>
            <person name="Quail M.A."/>
            <person name="McQuillan J."/>
            <person name="Munro C.A."/>
            <person name="Pain A."/>
            <person name="Poulter R.T."/>
            <person name="Rajandream M.A."/>
            <person name="Renauld H."/>
            <person name="Spiering M.J."/>
            <person name="Tivey A."/>
            <person name="Gow N.A.R."/>
            <person name="Barrell B."/>
            <person name="Sullivan D.J."/>
            <person name="Berriman M."/>
        </authorList>
    </citation>
    <scope>NUCLEOTIDE SEQUENCE [LARGE SCALE GENOMIC DNA]</scope>
    <source>
        <strain evidence="5">CD36 / ATCC MYA-646 / CBS 7987 / NCPF 3949 / NRRL Y-17841</strain>
    </source>
</reference>
<evidence type="ECO:0000259" key="2">
    <source>
        <dbReference type="Pfam" id="PF00557"/>
    </source>
</evidence>
<dbReference type="InterPro" id="IPR000994">
    <property type="entry name" value="Pept_M24"/>
</dbReference>
<evidence type="ECO:0000313" key="4">
    <source>
        <dbReference type="EMBL" id="CAX40745.1"/>
    </source>
</evidence>
<dbReference type="PANTHER" id="PTHR10804">
    <property type="entry name" value="PROTEASE FAMILY M24 METHIONYL AMINOPEPTIDASE, AMINOPEPTIDASE P"/>
    <property type="match status" value="1"/>
</dbReference>
<dbReference type="eggNOG" id="KOG2776">
    <property type="taxonomic scope" value="Eukaryota"/>
</dbReference>
<dbReference type="InterPro" id="IPR036005">
    <property type="entry name" value="Creatinase/aminopeptidase-like"/>
</dbReference>
<dbReference type="Gene3D" id="3.90.230.10">
    <property type="entry name" value="Creatinase/methionine aminopeptidase superfamily"/>
    <property type="match status" value="1"/>
</dbReference>
<dbReference type="PANTHER" id="PTHR10804:SF11">
    <property type="entry name" value="PROLIFERATION-ASSOCIATED PROTEIN 2G4"/>
    <property type="match status" value="1"/>
</dbReference>
<dbReference type="VEuPathDB" id="FungiDB:CD36_71920"/>
<name>B9WK93_CANDC</name>
<dbReference type="CGD" id="CAL0000171363">
    <property type="gene designation" value="Cd36_71920"/>
</dbReference>
<dbReference type="InterPro" id="IPR036388">
    <property type="entry name" value="WH-like_DNA-bd_sf"/>
</dbReference>
<dbReference type="InterPro" id="IPR036390">
    <property type="entry name" value="WH_DNA-bd_sf"/>
</dbReference>
<dbReference type="SUPFAM" id="SSF46785">
    <property type="entry name" value="Winged helix' DNA-binding domain"/>
    <property type="match status" value="1"/>
</dbReference>
<dbReference type="Proteomes" id="UP000002605">
    <property type="component" value="Chromosome 7"/>
</dbReference>
<dbReference type="Pfam" id="PF00557">
    <property type="entry name" value="Peptidase_M24"/>
    <property type="match status" value="1"/>
</dbReference>
<dbReference type="EMBL" id="FM992694">
    <property type="protein sequence ID" value="CAX40745.1"/>
    <property type="molecule type" value="Genomic_DNA"/>
</dbReference>
<evidence type="ECO:0000313" key="5">
    <source>
        <dbReference type="Proteomes" id="UP000002605"/>
    </source>
</evidence>
<feature type="domain" description="Peptidase M24" evidence="2">
    <location>
        <begin position="23"/>
        <end position="184"/>
    </location>
</feature>
<dbReference type="RefSeq" id="XP_002421410.1">
    <property type="nucleotide sequence ID" value="XM_002421365.1"/>
</dbReference>
<comment type="similarity">
    <text evidence="1">Belongs to the peptidase M24 family.</text>
</comment>
<proteinExistence type="inferred from homology"/>
<sequence>MSSTDKKTPAPDYSIKNSDVVSKYKTAGEISNKVIAQVKALAVDGATTYDLCIKGDELMNEELSKIYNSKKTKNTPKGIAFPTCVNPNHIPAHLAPVNAEDEANITLHNGDVVNIMLGVQIDGFPSIVAETLVIGATKESPVTDKRADLLNAAWTASETALRTFKPSNRNWDVTNVVSKVAKEFETVPLENMLTHNQERLVLYGPKEIILNPSKQNKNSMETHRFEENEVYGLDILISTSADGKTKPSTFRTSMYKLTGETYALKMKMSHKILTEFKAKCNNQPFPYNIRNLEDPKKSRGGLAEPVNHKILLPYDIVVEKEGEYVAQFFTTFGITKHGIVKYTSPEFDADLYKSNKSIKDEEILKTLEEPLNTKPIKKKAGAAAATEQK</sequence>
<dbReference type="GeneID" id="8048959"/>
<protein>
    <submittedName>
        <fullName evidence="4">Methionine aminopeptidase, putative</fullName>
    </submittedName>
</protein>
<evidence type="ECO:0000313" key="3">
    <source>
        <dbReference type="CGD" id="CAL0000171363"/>
    </source>
</evidence>
<keyword evidence="4" id="KW-0031">Aminopeptidase</keyword>
<keyword evidence="4" id="KW-0645">Protease</keyword>